<dbReference type="AlphaFoldDB" id="A0A804ISG6"/>
<dbReference type="EnsemblPlants" id="Ma04_t21980.1">
    <property type="protein sequence ID" value="Ma04_p21980.1"/>
    <property type="gene ID" value="Ma04_g21980"/>
</dbReference>
<evidence type="ECO:0000313" key="3">
    <source>
        <dbReference type="Proteomes" id="UP000012960"/>
    </source>
</evidence>
<keyword evidence="3" id="KW-1185">Reference proteome</keyword>
<gene>
    <name evidence="1" type="ORF">GSMUA_128030.1</name>
</gene>
<evidence type="ECO:0000313" key="2">
    <source>
        <dbReference type="EnsemblPlants" id="Ma04_p21980.1"/>
    </source>
</evidence>
<proteinExistence type="predicted"/>
<dbReference type="Gramene" id="Ma04_t21980.1">
    <property type="protein sequence ID" value="Ma04_p21980.1"/>
    <property type="gene ID" value="Ma04_g21980"/>
</dbReference>
<reference evidence="1" key="1">
    <citation type="submission" date="2021-03" db="EMBL/GenBank/DDBJ databases">
        <authorList>
            <consortium name="Genoscope - CEA"/>
            <person name="William W."/>
        </authorList>
    </citation>
    <scope>NUCLEOTIDE SEQUENCE</scope>
    <source>
        <strain evidence="1">Doubled-haploid Pahang</strain>
    </source>
</reference>
<accession>A0A804ISG6</accession>
<sequence length="38" mass="4717">MSCYKCLQTYDPSEQTREIFSVHIREREREREKVPLCR</sequence>
<dbReference type="EMBL" id="HG996469">
    <property type="protein sequence ID" value="CAG1843008.1"/>
    <property type="molecule type" value="Genomic_DNA"/>
</dbReference>
<name>A0A804ISG6_MUSAM</name>
<evidence type="ECO:0000313" key="1">
    <source>
        <dbReference type="EMBL" id="CAG1843008.1"/>
    </source>
</evidence>
<reference evidence="2" key="2">
    <citation type="submission" date="2021-05" db="UniProtKB">
        <authorList>
            <consortium name="EnsemblPlants"/>
        </authorList>
    </citation>
    <scope>IDENTIFICATION</scope>
    <source>
        <strain evidence="2">subsp. malaccensis</strain>
    </source>
</reference>
<dbReference type="Proteomes" id="UP000012960">
    <property type="component" value="Unplaced"/>
</dbReference>
<protein>
    <submittedName>
        <fullName evidence="1">(wild Malaysian banana) hypothetical protein</fullName>
    </submittedName>
</protein>
<organism evidence="2 3">
    <name type="scientific">Musa acuminata subsp. malaccensis</name>
    <name type="common">Wild banana</name>
    <name type="synonym">Musa malaccensis</name>
    <dbReference type="NCBI Taxonomy" id="214687"/>
    <lineage>
        <taxon>Eukaryota</taxon>
        <taxon>Viridiplantae</taxon>
        <taxon>Streptophyta</taxon>
        <taxon>Embryophyta</taxon>
        <taxon>Tracheophyta</taxon>
        <taxon>Spermatophyta</taxon>
        <taxon>Magnoliopsida</taxon>
        <taxon>Liliopsida</taxon>
        <taxon>Zingiberales</taxon>
        <taxon>Musaceae</taxon>
        <taxon>Musa</taxon>
    </lineage>
</organism>
<dbReference type="InParanoid" id="A0A804ISG6"/>